<reference evidence="2 3" key="1">
    <citation type="submission" date="2017-03" db="EMBL/GenBank/DDBJ databases">
        <authorList>
            <person name="Afonso C.L."/>
            <person name="Miller P.J."/>
            <person name="Scott M.A."/>
            <person name="Spackman E."/>
            <person name="Goraichik I."/>
            <person name="Dimitrov K.M."/>
            <person name="Suarez D.L."/>
            <person name="Swayne D.E."/>
        </authorList>
    </citation>
    <scope>NUCLEOTIDE SEQUENCE [LARGE SCALE GENOMIC DNA]</scope>
    <source>
        <strain evidence="2">SB41UT1</strain>
    </source>
</reference>
<feature type="chain" id="PRO_5012236845" description="Gliding motility-associated protein GldM N-terminal domain-containing protein" evidence="1">
    <location>
        <begin position="31"/>
        <end position="349"/>
    </location>
</feature>
<dbReference type="RefSeq" id="WP_087108671.1">
    <property type="nucleotide sequence ID" value="NZ_CBCSCN010000008.1"/>
</dbReference>
<sequence>MNSYITPSPKHILCWIVTVFLSVATLSAQAGHAPCFQLIDLYILALENRAAKLAGYANRDDVPVEDLALVLQQYRDSIEQFGGLYVESDKVNIQSLSDSIRNNFRQRLKDDWSSDDTPFTTLHFQLDDIVSKLASHLHARLATGDALKKLSQLAKKYQQAQDPGAGPEPLNKAATTDLYLEYETLVNELFPDLYIQSMHRSHQLLPALNDFLMRSTNEFQVVIVPQEYLSARSHAPQPPARTFTISGWMLTHTVSRGEEKKLTLLSKLDVKPTDEAAAYIDEVVTIKGSSLVEKGRRLPLHKVPLQHTDPDTDKNRYVQTINEQQINSFSMPGGRFGITLTFTKSTRSL</sequence>
<feature type="signal peptide" evidence="1">
    <location>
        <begin position="1"/>
        <end position="30"/>
    </location>
</feature>
<evidence type="ECO:0000313" key="3">
    <source>
        <dbReference type="Proteomes" id="UP000196573"/>
    </source>
</evidence>
<name>A0A1X7AKD4_9GAMM</name>
<evidence type="ECO:0000313" key="2">
    <source>
        <dbReference type="EMBL" id="SMA43583.1"/>
    </source>
</evidence>
<dbReference type="AlphaFoldDB" id="A0A1X7AKD4"/>
<organism evidence="2 3">
    <name type="scientific">Parendozoicomonas haliclonae</name>
    <dbReference type="NCBI Taxonomy" id="1960125"/>
    <lineage>
        <taxon>Bacteria</taxon>
        <taxon>Pseudomonadati</taxon>
        <taxon>Pseudomonadota</taxon>
        <taxon>Gammaproteobacteria</taxon>
        <taxon>Oceanospirillales</taxon>
        <taxon>Endozoicomonadaceae</taxon>
        <taxon>Parendozoicomonas</taxon>
    </lineage>
</organism>
<keyword evidence="3" id="KW-1185">Reference proteome</keyword>
<proteinExistence type="predicted"/>
<dbReference type="EMBL" id="FWPT01000003">
    <property type="protein sequence ID" value="SMA43583.1"/>
    <property type="molecule type" value="Genomic_DNA"/>
</dbReference>
<keyword evidence="1" id="KW-0732">Signal</keyword>
<accession>A0A1X7AKD4</accession>
<evidence type="ECO:0000256" key="1">
    <source>
        <dbReference type="SAM" id="SignalP"/>
    </source>
</evidence>
<dbReference type="Proteomes" id="UP000196573">
    <property type="component" value="Unassembled WGS sequence"/>
</dbReference>
<gene>
    <name evidence="2" type="ORF">EHSB41UT_01628</name>
</gene>
<protein>
    <recommendedName>
        <fullName evidence="4">Gliding motility-associated protein GldM N-terminal domain-containing protein</fullName>
    </recommendedName>
</protein>
<evidence type="ECO:0008006" key="4">
    <source>
        <dbReference type="Google" id="ProtNLM"/>
    </source>
</evidence>